<dbReference type="Pfam" id="PF05735">
    <property type="entry name" value="TSP_C"/>
    <property type="match status" value="2"/>
</dbReference>
<dbReference type="PROSITE" id="PS51236">
    <property type="entry name" value="TSP_CTER"/>
    <property type="match status" value="1"/>
</dbReference>
<feature type="compositionally biased region" description="Basic and acidic residues" evidence="17">
    <location>
        <begin position="351"/>
        <end position="369"/>
    </location>
</feature>
<evidence type="ECO:0000313" key="22">
    <source>
        <dbReference type="Proteomes" id="UP000242450"/>
    </source>
</evidence>
<evidence type="ECO:0000256" key="1">
    <source>
        <dbReference type="ARBA" id="ARBA00001913"/>
    </source>
</evidence>
<evidence type="ECO:0000256" key="16">
    <source>
        <dbReference type="PROSITE-ProRule" id="PRU00634"/>
    </source>
</evidence>
<dbReference type="FunFam" id="1.20.5.10:FF:000001">
    <property type="entry name" value="thrombospondin-3 isoform X2"/>
    <property type="match status" value="1"/>
</dbReference>
<evidence type="ECO:0000256" key="13">
    <source>
        <dbReference type="ARBA" id="ARBA00066074"/>
    </source>
</evidence>
<dbReference type="PANTHER" id="PTHR10199:SF88">
    <property type="entry name" value="CARTILAGE OLIGOMERIC MATRIX PROTEIN"/>
    <property type="match status" value="1"/>
</dbReference>
<dbReference type="PROSITE" id="PS51234">
    <property type="entry name" value="TSP3"/>
    <property type="match status" value="4"/>
</dbReference>
<proteinExistence type="inferred from homology"/>
<evidence type="ECO:0000256" key="6">
    <source>
        <dbReference type="ARBA" id="ARBA00022729"/>
    </source>
</evidence>
<dbReference type="InterPro" id="IPR018097">
    <property type="entry name" value="EGF_Ca-bd_CS"/>
</dbReference>
<evidence type="ECO:0000259" key="20">
    <source>
        <dbReference type="PROSITE" id="PS51236"/>
    </source>
</evidence>
<dbReference type="Pfam" id="PF11598">
    <property type="entry name" value="COMP"/>
    <property type="match status" value="1"/>
</dbReference>
<keyword evidence="6 18" id="KW-0732">Signal</keyword>
<keyword evidence="3 15" id="KW-0245">EGF-like domain</keyword>
<feature type="compositionally biased region" description="Basic and acidic residues" evidence="17">
    <location>
        <begin position="333"/>
        <end position="345"/>
    </location>
</feature>
<dbReference type="InterPro" id="IPR028974">
    <property type="entry name" value="TSP_type-3_rpt"/>
</dbReference>
<organism evidence="21 22">
    <name type="scientific">Cervus elaphus hippelaphus</name>
    <name type="common">European red deer</name>
    <dbReference type="NCBI Taxonomy" id="46360"/>
    <lineage>
        <taxon>Eukaryota</taxon>
        <taxon>Metazoa</taxon>
        <taxon>Chordata</taxon>
        <taxon>Craniata</taxon>
        <taxon>Vertebrata</taxon>
        <taxon>Euteleostomi</taxon>
        <taxon>Mammalia</taxon>
        <taxon>Eutheria</taxon>
        <taxon>Laurasiatheria</taxon>
        <taxon>Artiodactyla</taxon>
        <taxon>Ruminantia</taxon>
        <taxon>Pecora</taxon>
        <taxon>Cervidae</taxon>
        <taxon>Cervinae</taxon>
        <taxon>Cervus</taxon>
    </lineage>
</organism>
<dbReference type="Proteomes" id="UP000242450">
    <property type="component" value="Chromosome 9"/>
</dbReference>
<evidence type="ECO:0000256" key="17">
    <source>
        <dbReference type="SAM" id="MobiDB-lite"/>
    </source>
</evidence>
<dbReference type="SMART" id="SM00181">
    <property type="entry name" value="EGF"/>
    <property type="match status" value="4"/>
</dbReference>
<keyword evidence="8 16" id="KW-0106">Calcium</keyword>
<dbReference type="FunFam" id="2.10.25.10:FF:000346">
    <property type="entry name" value="Cartilage oligomeric matrix protein"/>
    <property type="match status" value="1"/>
</dbReference>
<dbReference type="Gene3D" id="1.20.5.10">
    <property type="match status" value="1"/>
</dbReference>
<feature type="chain" id="PRO_5013165943" description="Cartilage oligomeric matrix protein" evidence="18">
    <location>
        <begin position="21"/>
        <end position="697"/>
    </location>
</feature>
<dbReference type="PROSITE" id="PS50026">
    <property type="entry name" value="EGF_3"/>
    <property type="match status" value="3"/>
</dbReference>
<comment type="caution">
    <text evidence="15">Lacks conserved residue(s) required for the propagation of feature annotation.</text>
</comment>
<feature type="domain" description="EGF-like" evidence="19">
    <location>
        <begin position="179"/>
        <end position="218"/>
    </location>
</feature>
<dbReference type="Gene3D" id="2.60.120.200">
    <property type="match status" value="2"/>
</dbReference>
<dbReference type="SUPFAM" id="SSF57196">
    <property type="entry name" value="EGF/Laminin"/>
    <property type="match status" value="2"/>
</dbReference>
<dbReference type="SUPFAM" id="SSF103647">
    <property type="entry name" value="TSP type-3 repeat"/>
    <property type="match status" value="3"/>
</dbReference>
<dbReference type="OrthoDB" id="14563at2759"/>
<keyword evidence="22" id="KW-1185">Reference proteome</keyword>
<dbReference type="PROSITE" id="PS01187">
    <property type="entry name" value="EGF_CA"/>
    <property type="match status" value="1"/>
</dbReference>
<dbReference type="InterPro" id="IPR024665">
    <property type="entry name" value="TSP/COMP_CC"/>
</dbReference>
<evidence type="ECO:0000256" key="8">
    <source>
        <dbReference type="ARBA" id="ARBA00022837"/>
    </source>
</evidence>
<dbReference type="PANTHER" id="PTHR10199">
    <property type="entry name" value="THROMBOSPONDIN"/>
    <property type="match status" value="1"/>
</dbReference>
<dbReference type="InterPro" id="IPR017897">
    <property type="entry name" value="Thrombospondin_3_rpt"/>
</dbReference>
<evidence type="ECO:0000256" key="3">
    <source>
        <dbReference type="ARBA" id="ARBA00022536"/>
    </source>
</evidence>
<evidence type="ECO:0000256" key="9">
    <source>
        <dbReference type="ARBA" id="ARBA00022889"/>
    </source>
</evidence>
<keyword evidence="11" id="KW-0325">Glycoprotein</keyword>
<dbReference type="GO" id="GO:0006915">
    <property type="term" value="P:apoptotic process"/>
    <property type="evidence" value="ECO:0007669"/>
    <property type="project" value="UniProtKB-KW"/>
</dbReference>
<comment type="subunit">
    <text evidence="13">Pentamer; disulfide-linked. Exists in a more compact conformation in the presence of calcium and shows a more extended conformation in the absence of calcium. Interacts with ITGB3, ITGA5 and FN1. Binding to FN1 requires the presence of divalent cations (Ca(2+), Mg(2+) or Mn(2+)). The greatest amount of binding is seen in the presence of Mn(2+). Interacts with MATN1, MATN3, MATN4 and ACAN. Binds heparin, heparan sulfate and chondroitin sulfate. EDTA dimishes significantly its binding to ACAN and abolishes its binding to MATN3, MATN4 and chondroitin sulfate. Interacts with collagen I, II and IX, and interaction with these collagens is dependent on the presence of zinc ions. Interacts with ADAMTS12. Interacts with ITGA7.</text>
</comment>
<dbReference type="SUPFAM" id="SSF49899">
    <property type="entry name" value="Concanavalin A-like lectins/glucanases"/>
    <property type="match status" value="1"/>
</dbReference>
<dbReference type="InterPro" id="IPR039081">
    <property type="entry name" value="TSP-5_CC"/>
</dbReference>
<evidence type="ECO:0000259" key="19">
    <source>
        <dbReference type="PROSITE" id="PS50026"/>
    </source>
</evidence>
<evidence type="ECO:0000256" key="15">
    <source>
        <dbReference type="PROSITE-ProRule" id="PRU00076"/>
    </source>
</evidence>
<feature type="compositionally biased region" description="Acidic residues" evidence="17">
    <location>
        <begin position="458"/>
        <end position="475"/>
    </location>
</feature>
<feature type="repeat" description="TSP type-3" evidence="16">
    <location>
        <begin position="456"/>
        <end position="491"/>
    </location>
</feature>
<evidence type="ECO:0000256" key="10">
    <source>
        <dbReference type="ARBA" id="ARBA00023157"/>
    </source>
</evidence>
<dbReference type="FunFam" id="4.10.1080.10:FF:000004">
    <property type="entry name" value="Cartilage oligomeric matrix protein"/>
    <property type="match status" value="1"/>
</dbReference>
<dbReference type="SMART" id="SM00179">
    <property type="entry name" value="EGF_CA"/>
    <property type="match status" value="2"/>
</dbReference>
<evidence type="ECO:0000313" key="21">
    <source>
        <dbReference type="EMBL" id="OWK11606.1"/>
    </source>
</evidence>
<evidence type="ECO:0000256" key="18">
    <source>
        <dbReference type="SAM" id="SignalP"/>
    </source>
</evidence>
<comment type="caution">
    <text evidence="21">The sequence shown here is derived from an EMBL/GenBank/DDBJ whole genome shotgun (WGS) entry which is preliminary data.</text>
</comment>
<dbReference type="GO" id="GO:0005576">
    <property type="term" value="C:extracellular region"/>
    <property type="evidence" value="ECO:0007669"/>
    <property type="project" value="InterPro"/>
</dbReference>
<dbReference type="FunFam" id="2.10.25.10:FF:000025">
    <property type="entry name" value="Thrombospondin 3"/>
    <property type="match status" value="1"/>
</dbReference>
<gene>
    <name evidence="21" type="ORF">Celaphus_00002947</name>
</gene>
<dbReference type="GO" id="GO:0008201">
    <property type="term" value="F:heparin binding"/>
    <property type="evidence" value="ECO:0007669"/>
    <property type="project" value="UniProtKB-KW"/>
</dbReference>
<feature type="repeat" description="TSP type-3" evidence="16">
    <location>
        <begin position="492"/>
        <end position="527"/>
    </location>
</feature>
<dbReference type="InterPro" id="IPR049883">
    <property type="entry name" value="NOTCH1_EGF-like"/>
</dbReference>
<evidence type="ECO:0000256" key="5">
    <source>
        <dbReference type="ARBA" id="ARBA00022703"/>
    </source>
</evidence>
<dbReference type="InterPro" id="IPR003367">
    <property type="entry name" value="Thrombospondin_3-like_rpt"/>
</dbReference>
<keyword evidence="10" id="KW-1015">Disulfide bond</keyword>
<feature type="domain" description="EGF-like" evidence="19">
    <location>
        <begin position="224"/>
        <end position="266"/>
    </location>
</feature>
<reference evidence="21 22" key="1">
    <citation type="journal article" date="2018" name="Mol. Genet. Genomics">
        <title>The red deer Cervus elaphus genome CerEla1.0: sequencing, annotating, genes, and chromosomes.</title>
        <authorList>
            <person name="Bana N.A."/>
            <person name="Nyiri A."/>
            <person name="Nagy J."/>
            <person name="Frank K."/>
            <person name="Nagy T."/>
            <person name="Steger V."/>
            <person name="Schiller M."/>
            <person name="Lakatos P."/>
            <person name="Sugar L."/>
            <person name="Horn P."/>
            <person name="Barta E."/>
            <person name="Orosz L."/>
        </authorList>
    </citation>
    <scope>NUCLEOTIDE SEQUENCE [LARGE SCALE GENOMIC DNA]</scope>
    <source>
        <strain evidence="21">Hungarian</strain>
    </source>
</reference>
<dbReference type="PROSITE" id="PS01186">
    <property type="entry name" value="EGF_2"/>
    <property type="match status" value="1"/>
</dbReference>
<comment type="similarity">
    <text evidence="2">Belongs to the thrombospondin family.</text>
</comment>
<feature type="region of interest" description="Disordered" evidence="17">
    <location>
        <begin position="297"/>
        <end position="502"/>
    </location>
</feature>
<dbReference type="Gene3D" id="4.10.1080.10">
    <property type="entry name" value="TSP type-3 repeat"/>
    <property type="match status" value="3"/>
</dbReference>
<protein>
    <recommendedName>
        <fullName evidence="14">Cartilage oligomeric matrix protein</fullName>
    </recommendedName>
</protein>
<dbReference type="GO" id="GO:0005509">
    <property type="term" value="F:calcium ion binding"/>
    <property type="evidence" value="ECO:0007669"/>
    <property type="project" value="UniProtKB-UniRule"/>
</dbReference>
<dbReference type="InterPro" id="IPR000742">
    <property type="entry name" value="EGF"/>
</dbReference>
<comment type="cofactor">
    <cofactor evidence="1">
        <name>Ca(2+)</name>
        <dbReference type="ChEBI" id="CHEBI:29108"/>
    </cofactor>
</comment>
<dbReference type="AlphaFoldDB" id="A0A212D070"/>
<feature type="signal peptide" evidence="18">
    <location>
        <begin position="1"/>
        <end position="20"/>
    </location>
</feature>
<evidence type="ECO:0000256" key="11">
    <source>
        <dbReference type="ARBA" id="ARBA00023180"/>
    </source>
</evidence>
<comment type="function">
    <text evidence="12">Plays a role in the structural integrity of cartilage via its interaction with other extracellular matrix proteins such as the collagens and fibronectin. Can mediate the interaction of chondrocytes with the cartilage extracellular matrix through interaction with cell surface integrin receptors. Could play a role in the pathogenesis of osteoarthritis. Potent suppressor of apoptosis in both primary chondrocytes and transformed cells. Suppresses apoptosis by blocking the activation of caspase-3 and by inducing the IAP family of survival proteins (BIRC3, BIRC2, BIRC5 and XIAP). Essential for maintaining a vascular smooth muscle cells (VSMCs) contractile/differentiated phenotype under physiological and pathological stimuli. Maintains this phenotype of VSMCs by interacting with ITGA7.</text>
</comment>
<keyword evidence="5" id="KW-0053">Apoptosis</keyword>
<dbReference type="InterPro" id="IPR008859">
    <property type="entry name" value="Thrombospondin_C"/>
</dbReference>
<evidence type="ECO:0000256" key="14">
    <source>
        <dbReference type="ARBA" id="ARBA00073197"/>
    </source>
</evidence>
<dbReference type="GO" id="GO:0007155">
    <property type="term" value="P:cell adhesion"/>
    <property type="evidence" value="ECO:0007669"/>
    <property type="project" value="UniProtKB-KW"/>
</dbReference>
<keyword evidence="7" id="KW-0677">Repeat</keyword>
<dbReference type="FunFam" id="2.10.25.10:FF:000027">
    <property type="entry name" value="Thrombospondin 3"/>
    <property type="match status" value="1"/>
</dbReference>
<dbReference type="SUPFAM" id="SSF58006">
    <property type="entry name" value="Assembly domain of cartilage oligomeric matrix protein"/>
    <property type="match status" value="1"/>
</dbReference>
<dbReference type="InterPro" id="IPR046970">
    <property type="entry name" value="TSP/COMP_CC_sf"/>
</dbReference>
<evidence type="ECO:0000256" key="4">
    <source>
        <dbReference type="ARBA" id="ARBA00022674"/>
    </source>
</evidence>
<evidence type="ECO:0000256" key="12">
    <source>
        <dbReference type="ARBA" id="ARBA00057830"/>
    </source>
</evidence>
<dbReference type="FunFam" id="4.10.1080.10:FF:000001">
    <property type="entry name" value="Thrombospondin 3"/>
    <property type="match status" value="1"/>
</dbReference>
<keyword evidence="9" id="KW-0130">Cell adhesion</keyword>
<feature type="domain" description="EGF-like" evidence="19">
    <location>
        <begin position="126"/>
        <end position="163"/>
    </location>
</feature>
<dbReference type="Pfam" id="PF02412">
    <property type="entry name" value="TSP_3"/>
    <property type="match status" value="5"/>
</dbReference>
<dbReference type="EMBL" id="MKHE01000009">
    <property type="protein sequence ID" value="OWK11606.1"/>
    <property type="molecule type" value="Genomic_DNA"/>
</dbReference>
<name>A0A212D070_CEREH</name>
<feature type="domain" description="TSP C-terminal" evidence="20">
    <location>
        <begin position="531"/>
        <end position="686"/>
    </location>
</feature>
<accession>A0A212D070</accession>
<feature type="repeat" description="TSP type-3" evidence="16">
    <location>
        <begin position="300"/>
        <end position="335"/>
    </location>
</feature>
<dbReference type="CDD" id="cd00054">
    <property type="entry name" value="EGF_CA"/>
    <property type="match status" value="2"/>
</dbReference>
<dbReference type="Pfam" id="PF07645">
    <property type="entry name" value="EGF_CA"/>
    <property type="match status" value="2"/>
</dbReference>
<dbReference type="Gene3D" id="2.10.25.10">
    <property type="entry name" value="Laminin"/>
    <property type="match status" value="3"/>
</dbReference>
<keyword evidence="4" id="KW-0358">Heparin-binding</keyword>
<feature type="repeat" description="TSP type-3" evidence="16">
    <location>
        <begin position="359"/>
        <end position="394"/>
    </location>
</feature>
<dbReference type="CDD" id="cd16077">
    <property type="entry name" value="TSP-5cc"/>
    <property type="match status" value="1"/>
</dbReference>
<sequence>MVLAAARVLLLTLAALGASGQGQTPLGGDLGPQMLRELQETNAALQDVRDLLRQQVKEITFLKNTVMECDACGMQPARTPRLTVRPLSQCSPGFCFPGVACTETASGARCGPCPEGFTGNGSHCADVNECTAHPCFPRVRCVNTSPGFRCEACPPGFSGPAHEGVGLAFAKANKQVCTDINECETGQHNCVPNSVCVNTVGSFQCGPCQPGFVGDQASGCRRRPQRFCPDGTPSPCHEKADCVLERDGSRSCVCAVGWAGNGLLCGRDTDLDGFPDEKLRCSERQCRKDNCVTVPNSGQEDVDRDGIGDACDPDADGDGVLNEKDNCPLVRNPDQRNTDGDKWGDACDNCRSQKNDDQKDTDKDGRGDACDDDIDGDRIRNPVDNCPRVPNSDQKDTDGDGVGDACDNCPQKSNADQSDVDHDFVGDACDSDQDQDGDGHQDSRDNCPTVPNSAQQDSDQDGQGDACDDDDDNDGVPDSRDNCRLVPNPGQEDVDRDGVGDACQGDFDADKVVDKIDVCPENAEVTLTDFRAFQTVVLDPEGDAQIDPNWVVLNQGMEIVQTMNSDPGLAVGYTAFNGAVKSSTGPGEQLRNALWHTGDTASQVRLLWKDPRNVGWKDKTSYRWFLQHRPQVGYIRVRFYEGPELVADSNVVLDTTMRGGRLGVFCFSQENIIWANLRYRCNDTIPEDYEAQRLLQA</sequence>
<evidence type="ECO:0000256" key="2">
    <source>
        <dbReference type="ARBA" id="ARBA00009456"/>
    </source>
</evidence>
<dbReference type="InterPro" id="IPR001881">
    <property type="entry name" value="EGF-like_Ca-bd_dom"/>
</dbReference>
<dbReference type="InterPro" id="IPR013320">
    <property type="entry name" value="ConA-like_dom_sf"/>
</dbReference>
<dbReference type="FunFam" id="2.10.25.10:FF:000170">
    <property type="entry name" value="thrombospondin-3 isoform X1"/>
    <property type="match status" value="1"/>
</dbReference>
<evidence type="ECO:0000256" key="7">
    <source>
        <dbReference type="ARBA" id="ARBA00022737"/>
    </source>
</evidence>